<reference evidence="1 2" key="1">
    <citation type="submission" date="2016-11" db="EMBL/GenBank/DDBJ databases">
        <title>Draft Genome Sequences of Nine Cyanobacterial Strains from Diverse Habitats.</title>
        <authorList>
            <person name="Zhu T."/>
            <person name="Hou S."/>
            <person name="Lu X."/>
            <person name="Hess W.R."/>
        </authorList>
    </citation>
    <scope>NUCLEOTIDE SEQUENCE [LARGE SCALE GENOMIC DNA]</scope>
    <source>
        <strain evidence="1 2">NIES-593</strain>
    </source>
</reference>
<organism evidence="1 2">
    <name type="scientific">Hydrococcus rivularis NIES-593</name>
    <dbReference type="NCBI Taxonomy" id="1921803"/>
    <lineage>
        <taxon>Bacteria</taxon>
        <taxon>Bacillati</taxon>
        <taxon>Cyanobacteriota</taxon>
        <taxon>Cyanophyceae</taxon>
        <taxon>Pleurocapsales</taxon>
        <taxon>Hydrococcaceae</taxon>
        <taxon>Hydrococcus</taxon>
    </lineage>
</organism>
<dbReference type="Proteomes" id="UP000186868">
    <property type="component" value="Unassembled WGS sequence"/>
</dbReference>
<keyword evidence="2" id="KW-1185">Reference proteome</keyword>
<accession>A0A1U7HCS9</accession>
<dbReference type="RefSeq" id="WP_073600587.1">
    <property type="nucleotide sequence ID" value="NZ_MRCB01000021.1"/>
</dbReference>
<gene>
    <name evidence="1" type="ORF">NIES593_16205</name>
</gene>
<sequence>MVTQKQLDGLNYKQAQKRNSEKFNLLSKTEQKQVRQQGYKNLGWDNVRKSWTILQKLIPSSPVDFVGFVIQKAEDRYEQAKQEGNLLEVLKAGKSVIKSLQLKYQ</sequence>
<dbReference type="AlphaFoldDB" id="A0A1U7HCS9"/>
<dbReference type="EMBL" id="MRCB01000021">
    <property type="protein sequence ID" value="OKH21351.1"/>
    <property type="molecule type" value="Genomic_DNA"/>
</dbReference>
<dbReference type="STRING" id="1921803.NIES593_16205"/>
<name>A0A1U7HCS9_9CYAN</name>
<proteinExistence type="predicted"/>
<comment type="caution">
    <text evidence="1">The sequence shown here is derived from an EMBL/GenBank/DDBJ whole genome shotgun (WGS) entry which is preliminary data.</text>
</comment>
<dbReference type="OrthoDB" id="464977at2"/>
<protein>
    <submittedName>
        <fullName evidence="1">Uncharacterized protein</fullName>
    </submittedName>
</protein>
<evidence type="ECO:0000313" key="2">
    <source>
        <dbReference type="Proteomes" id="UP000186868"/>
    </source>
</evidence>
<evidence type="ECO:0000313" key="1">
    <source>
        <dbReference type="EMBL" id="OKH21351.1"/>
    </source>
</evidence>